<evidence type="ECO:0000259" key="2">
    <source>
        <dbReference type="Pfam" id="PF07969"/>
    </source>
</evidence>
<dbReference type="Gene3D" id="3.20.20.140">
    <property type="entry name" value="Metal-dependent hydrolases"/>
    <property type="match status" value="1"/>
</dbReference>
<feature type="signal peptide" evidence="1">
    <location>
        <begin position="1"/>
        <end position="20"/>
    </location>
</feature>
<dbReference type="InterPro" id="IPR011059">
    <property type="entry name" value="Metal-dep_hydrolase_composite"/>
</dbReference>
<organism evidence="3 4">
    <name type="scientific">Haloferula helveola</name>
    <dbReference type="NCBI Taxonomy" id="490095"/>
    <lineage>
        <taxon>Bacteria</taxon>
        <taxon>Pseudomonadati</taxon>
        <taxon>Verrucomicrobiota</taxon>
        <taxon>Verrucomicrobiia</taxon>
        <taxon>Verrucomicrobiales</taxon>
        <taxon>Verrucomicrobiaceae</taxon>
        <taxon>Haloferula</taxon>
    </lineage>
</organism>
<dbReference type="SUPFAM" id="SSF51556">
    <property type="entry name" value="Metallo-dependent hydrolases"/>
    <property type="match status" value="1"/>
</dbReference>
<dbReference type="EMBL" id="AP024702">
    <property type="protein sequence ID" value="BCX49649.1"/>
    <property type="molecule type" value="Genomic_DNA"/>
</dbReference>
<dbReference type="PANTHER" id="PTHR22642:SF2">
    <property type="entry name" value="PROTEIN LONG AFTER FAR-RED 3"/>
    <property type="match status" value="1"/>
</dbReference>
<evidence type="ECO:0000313" key="3">
    <source>
        <dbReference type="EMBL" id="BCX49649.1"/>
    </source>
</evidence>
<gene>
    <name evidence="3" type="ORF">HAHE_35570</name>
</gene>
<dbReference type="InterPro" id="IPR013108">
    <property type="entry name" value="Amidohydro_3"/>
</dbReference>
<dbReference type="Pfam" id="PF07969">
    <property type="entry name" value="Amidohydro_3"/>
    <property type="match status" value="1"/>
</dbReference>
<evidence type="ECO:0000313" key="4">
    <source>
        <dbReference type="Proteomes" id="UP001374893"/>
    </source>
</evidence>
<proteinExistence type="predicted"/>
<keyword evidence="4" id="KW-1185">Reference proteome</keyword>
<dbReference type="InterPro" id="IPR032466">
    <property type="entry name" value="Metal_Hydrolase"/>
</dbReference>
<name>A0ABM7RDA2_9BACT</name>
<protein>
    <submittedName>
        <fullName evidence="3">Amidohydrolase</fullName>
    </submittedName>
</protein>
<dbReference type="SUPFAM" id="SSF51338">
    <property type="entry name" value="Composite domain of metallo-dependent hydrolases"/>
    <property type="match status" value="1"/>
</dbReference>
<dbReference type="RefSeq" id="WP_338686337.1">
    <property type="nucleotide sequence ID" value="NZ_AP024702.1"/>
</dbReference>
<dbReference type="Proteomes" id="UP001374893">
    <property type="component" value="Chromosome"/>
</dbReference>
<feature type="domain" description="Amidohydrolase 3" evidence="2">
    <location>
        <begin position="72"/>
        <end position="559"/>
    </location>
</feature>
<dbReference type="PANTHER" id="PTHR22642">
    <property type="entry name" value="IMIDAZOLONEPROPIONASE"/>
    <property type="match status" value="1"/>
</dbReference>
<reference evidence="3 4" key="1">
    <citation type="submission" date="2021-06" db="EMBL/GenBank/DDBJ databases">
        <title>Complete genome of Haloferula helveola possessing various polysaccharide degrading enzymes.</title>
        <authorList>
            <person name="Takami H."/>
            <person name="Huang C."/>
            <person name="Hamasaki K."/>
        </authorList>
    </citation>
    <scope>NUCLEOTIDE SEQUENCE [LARGE SCALE GENOMIC DNA]</scope>
    <source>
        <strain evidence="3 4">CN-1</strain>
    </source>
</reference>
<feature type="chain" id="PRO_5045352799" evidence="1">
    <location>
        <begin position="21"/>
        <end position="628"/>
    </location>
</feature>
<accession>A0ABM7RDA2</accession>
<dbReference type="InterPro" id="IPR033932">
    <property type="entry name" value="YtcJ-like"/>
</dbReference>
<evidence type="ECO:0000256" key="1">
    <source>
        <dbReference type="SAM" id="SignalP"/>
    </source>
</evidence>
<dbReference type="Gene3D" id="2.30.40.10">
    <property type="entry name" value="Urease, subunit C, domain 1"/>
    <property type="match status" value="1"/>
</dbReference>
<dbReference type="Gene3D" id="3.10.310.70">
    <property type="match status" value="1"/>
</dbReference>
<sequence length="628" mass="67636">MKPTCLLPFLGLLSSGLVHAADTADAIYHGGAVITVNDDQPTAEAVAVKDGKILAVGAKDEVLKSKGDDTKLIDLSGKTMLPGFVDSHGHTYMIGLQASTANLLPPPDGTGKDIASIQKLLADWALNNSKVVERVGWIAGFGYDNSQLAENRHPTKEDLDKVSTEVPVLIIHQSGHLGVGNSKALELAGITAETKDPDGGVFQRKEGSTEPNGVCEEYAFFMLIGQLAANFDNPINDTLVLEGAKLQASFGYTTAQEGRAMGAGLEAMERVADSGKLPIDLVAYPDVLEVENPKPTMDYKNGYRVGGVKLTIDGSPQGKTAWLTQPYFEPPPGKDKDYVGYAAIDEETTMKAVEKAFDNGWQILCHCNGDAASDRYIKALTAAKAKHPDLKNRPVLIHGQVLREDQVEAYHKLGVFLSLFPMHTYYWGDYHRDSVLGPERATNISPTGWALKRGMMFGSHHDAPVALPDSMRILSATVTRKSRTGKVLGPEHRVDVPTALKALTIWPAWQHFEEKTKGSIEVGKVADFAILSDNPLEIDEDKLAEIKVLETIKGGTSVYTRPPEGASISTPASFGITLDHSPDEHCEGSHIPGFKPVCGDGCFNHGLSVMLRAIESASTTQPGPLTEP</sequence>
<dbReference type="CDD" id="cd01300">
    <property type="entry name" value="YtcJ_like"/>
    <property type="match status" value="1"/>
</dbReference>
<keyword evidence="1" id="KW-0732">Signal</keyword>